<dbReference type="EMBL" id="JBCAWK010000005">
    <property type="protein sequence ID" value="KAK8858425.1"/>
    <property type="molecule type" value="Genomic_DNA"/>
</dbReference>
<feature type="compositionally biased region" description="Basic and acidic residues" evidence="1">
    <location>
        <begin position="179"/>
        <end position="194"/>
    </location>
</feature>
<comment type="caution">
    <text evidence="2">The sequence shown here is derived from an EMBL/GenBank/DDBJ whole genome shotgun (WGS) entry which is preliminary data.</text>
</comment>
<reference evidence="2 3" key="1">
    <citation type="journal article" date="2024" name="bioRxiv">
        <title>Comparative genomics of Cryptococcus and Kwoniella reveals pathogenesis evolution and contrasting karyotype dynamics via intercentromeric recombination or chromosome fusion.</title>
        <authorList>
            <person name="Coelho M.A."/>
            <person name="David-Palma M."/>
            <person name="Shea T."/>
            <person name="Bowers K."/>
            <person name="McGinley-Smith S."/>
            <person name="Mohammad A.W."/>
            <person name="Gnirke A."/>
            <person name="Yurkov A.M."/>
            <person name="Nowrousian M."/>
            <person name="Sun S."/>
            <person name="Cuomo C.A."/>
            <person name="Heitman J."/>
        </authorList>
    </citation>
    <scope>NUCLEOTIDE SEQUENCE [LARGE SCALE GENOMIC DNA]</scope>
    <source>
        <strain evidence="2 3">CBS 13917</strain>
    </source>
</reference>
<accession>A0AAW0YXG7</accession>
<feature type="region of interest" description="Disordered" evidence="1">
    <location>
        <begin position="179"/>
        <end position="203"/>
    </location>
</feature>
<dbReference type="RefSeq" id="XP_066803266.1">
    <property type="nucleotide sequence ID" value="XM_066945765.1"/>
</dbReference>
<name>A0AAW0YXG7_9TREE</name>
<dbReference type="GeneID" id="92179910"/>
<proteinExistence type="predicted"/>
<evidence type="ECO:0000313" key="3">
    <source>
        <dbReference type="Proteomes" id="UP001388673"/>
    </source>
</evidence>
<dbReference type="Proteomes" id="UP001388673">
    <property type="component" value="Unassembled WGS sequence"/>
</dbReference>
<organism evidence="2 3">
    <name type="scientific">Kwoniella newhampshirensis</name>
    <dbReference type="NCBI Taxonomy" id="1651941"/>
    <lineage>
        <taxon>Eukaryota</taxon>
        <taxon>Fungi</taxon>
        <taxon>Dikarya</taxon>
        <taxon>Basidiomycota</taxon>
        <taxon>Agaricomycotina</taxon>
        <taxon>Tremellomycetes</taxon>
        <taxon>Tremellales</taxon>
        <taxon>Cryptococcaceae</taxon>
        <taxon>Kwoniella</taxon>
    </lineage>
</organism>
<dbReference type="AlphaFoldDB" id="A0AAW0YXG7"/>
<evidence type="ECO:0000256" key="1">
    <source>
        <dbReference type="SAM" id="MobiDB-lite"/>
    </source>
</evidence>
<feature type="region of interest" description="Disordered" evidence="1">
    <location>
        <begin position="141"/>
        <end position="163"/>
    </location>
</feature>
<gene>
    <name evidence="2" type="ORF">IAR55_002652</name>
</gene>
<sequence>MKHDNESRPNALTRTRDVKDFAPYTIDEHGEKWREATIRRDVPLTEKSKIFYSGWEDNADLYDGLEDPDAQGEVKGVDNQHFFPDKQRESSVFLVDGDDIAKDSEVLEGLEEVKVKESQSNCLSAPAKKRMVNKKTTGVAPISSHLSHDGAHKSTSIVKKGAKKDNKSFGFDVKIKKDIDDKPGIKPKLKKEENNNPEIKPTRRTVIKVAKEEKPTIKLEQ</sequence>
<keyword evidence="3" id="KW-1185">Reference proteome</keyword>
<evidence type="ECO:0000313" key="2">
    <source>
        <dbReference type="EMBL" id="KAK8858425.1"/>
    </source>
</evidence>
<dbReference type="KEGG" id="kne:92179910"/>
<protein>
    <submittedName>
        <fullName evidence="2">Uncharacterized protein</fullName>
    </submittedName>
</protein>